<keyword evidence="7" id="KW-0677">Repeat</keyword>
<feature type="domain" description="C2" evidence="21">
    <location>
        <begin position="1"/>
        <end position="106"/>
    </location>
</feature>
<evidence type="ECO:0000256" key="12">
    <source>
        <dbReference type="ARBA" id="ARBA00022840"/>
    </source>
</evidence>
<comment type="function">
    <text evidence="15">PKC is activated by diacylglycerol which in turn phosphorylates a range of cellular proteins. PKC also serves as the receptor for phorbol esters, a class of tumor promoters.</text>
</comment>
<evidence type="ECO:0000259" key="21">
    <source>
        <dbReference type="PROSITE" id="PS50004"/>
    </source>
</evidence>
<dbReference type="Pfam" id="PF21494">
    <property type="entry name" value="PKC_C2"/>
    <property type="match status" value="1"/>
</dbReference>
<evidence type="ECO:0000256" key="2">
    <source>
        <dbReference type="ARBA" id="ARBA00012429"/>
    </source>
</evidence>
<evidence type="ECO:0000256" key="5">
    <source>
        <dbReference type="ARBA" id="ARBA00022679"/>
    </source>
</evidence>
<dbReference type="SUPFAM" id="SSF49562">
    <property type="entry name" value="C2 domain (Calcium/lipid-binding domain, CaLB)"/>
    <property type="match status" value="1"/>
</dbReference>
<evidence type="ECO:0000256" key="14">
    <source>
        <dbReference type="ARBA" id="ARBA00047470"/>
    </source>
</evidence>
<reference evidence="25 26" key="1">
    <citation type="submission" date="2024-02" db="EMBL/GenBank/DDBJ databases">
        <title>Chromosome-scale genome assembly of the rough periwinkle Littorina saxatilis.</title>
        <authorList>
            <person name="De Jode A."/>
            <person name="Faria R."/>
            <person name="Formenti G."/>
            <person name="Sims Y."/>
            <person name="Smith T.P."/>
            <person name="Tracey A."/>
            <person name="Wood J.M.D."/>
            <person name="Zagrodzka Z.B."/>
            <person name="Johannesson K."/>
            <person name="Butlin R.K."/>
            <person name="Leder E.H."/>
        </authorList>
    </citation>
    <scope>NUCLEOTIDE SEQUENCE [LARGE SCALE GENOMIC DNA]</scope>
    <source>
        <strain evidence="25">Snail1</strain>
        <tissue evidence="25">Muscle</tissue>
    </source>
</reference>
<keyword evidence="3 16" id="KW-0723">Serine/threonine-protein kinase</keyword>
<evidence type="ECO:0000313" key="26">
    <source>
        <dbReference type="Proteomes" id="UP001374579"/>
    </source>
</evidence>
<dbReference type="InterPro" id="IPR000008">
    <property type="entry name" value="C2_dom"/>
</dbReference>
<dbReference type="InterPro" id="IPR011009">
    <property type="entry name" value="Kinase-like_dom_sf"/>
</dbReference>
<dbReference type="InterPro" id="IPR017441">
    <property type="entry name" value="Protein_kinase_ATP_BS"/>
</dbReference>
<dbReference type="PROSITE" id="PS50011">
    <property type="entry name" value="PROTEIN_KINASE_DOM"/>
    <property type="match status" value="1"/>
</dbReference>
<evidence type="ECO:0000256" key="15">
    <source>
        <dbReference type="ARBA" id="ARBA00056408"/>
    </source>
</evidence>
<dbReference type="GO" id="GO:0005524">
    <property type="term" value="F:ATP binding"/>
    <property type="evidence" value="ECO:0007669"/>
    <property type="project" value="UniProtKB-UniRule"/>
</dbReference>
<dbReference type="SMART" id="SM00133">
    <property type="entry name" value="S_TK_X"/>
    <property type="match status" value="1"/>
</dbReference>
<evidence type="ECO:0000256" key="11">
    <source>
        <dbReference type="ARBA" id="ARBA00022833"/>
    </source>
</evidence>
<dbReference type="PANTHER" id="PTHR24351">
    <property type="entry name" value="RIBOSOMAL PROTEIN S6 KINASE"/>
    <property type="match status" value="1"/>
</dbReference>
<dbReference type="FunFam" id="1.10.510.10:FF:000150">
    <property type="entry name" value="Protein kinase C, theta"/>
    <property type="match status" value="1"/>
</dbReference>
<dbReference type="SMART" id="SM00220">
    <property type="entry name" value="S_TKc"/>
    <property type="match status" value="1"/>
</dbReference>
<proteinExistence type="inferred from homology"/>
<keyword evidence="10 16" id="KW-0418">Kinase</keyword>
<keyword evidence="11" id="KW-0862">Zinc</keyword>
<name>A0AAN9BBX5_9CAEN</name>
<feature type="active site" description="Proton acceptor" evidence="17">
    <location>
        <position position="490"/>
    </location>
</feature>
<dbReference type="GO" id="GO:0008270">
    <property type="term" value="F:zinc ion binding"/>
    <property type="evidence" value="ECO:0007669"/>
    <property type="project" value="UniProtKB-KW"/>
</dbReference>
<dbReference type="Gene3D" id="3.30.60.20">
    <property type="match status" value="2"/>
</dbReference>
<evidence type="ECO:0000256" key="1">
    <source>
        <dbReference type="ARBA" id="ARBA00005490"/>
    </source>
</evidence>
<evidence type="ECO:0000259" key="23">
    <source>
        <dbReference type="PROSITE" id="PS50081"/>
    </source>
</evidence>
<dbReference type="FunFam" id="3.30.200.20:FF:000080">
    <property type="entry name" value="Protein kinase C"/>
    <property type="match status" value="1"/>
</dbReference>
<keyword evidence="6" id="KW-0479">Metal-binding</keyword>
<dbReference type="PROSITE" id="PS00108">
    <property type="entry name" value="PROTEIN_KINASE_ST"/>
    <property type="match status" value="1"/>
</dbReference>
<dbReference type="FunFam" id="3.30.60.20:FF:000003">
    <property type="entry name" value="Protein kinase C delta"/>
    <property type="match status" value="1"/>
</dbReference>
<feature type="binding site" evidence="18 19">
    <location>
        <position position="395"/>
    </location>
    <ligand>
        <name>ATP</name>
        <dbReference type="ChEBI" id="CHEBI:30616"/>
    </ligand>
</feature>
<feature type="region of interest" description="Disordered" evidence="20">
    <location>
        <begin position="305"/>
        <end position="338"/>
    </location>
</feature>
<dbReference type="PROSITE" id="PS00479">
    <property type="entry name" value="ZF_DAG_PE_1"/>
    <property type="match status" value="1"/>
</dbReference>
<dbReference type="InterPro" id="IPR002219">
    <property type="entry name" value="PKC_DAG/PE"/>
</dbReference>
<evidence type="ECO:0000256" key="18">
    <source>
        <dbReference type="PIRSR" id="PIRSR000551-51"/>
    </source>
</evidence>
<dbReference type="PROSITE" id="PS51285">
    <property type="entry name" value="AGC_KINASE_CTER"/>
    <property type="match status" value="1"/>
</dbReference>
<evidence type="ECO:0000256" key="13">
    <source>
        <dbReference type="ARBA" id="ARBA00047272"/>
    </source>
</evidence>
<feature type="domain" description="Phorbol-ester/DAG-type" evidence="23">
    <location>
        <begin position="237"/>
        <end position="287"/>
    </location>
</feature>
<dbReference type="PROSITE" id="PS50081">
    <property type="entry name" value="ZF_DAG_PE_2"/>
    <property type="match status" value="2"/>
</dbReference>
<dbReference type="Proteomes" id="UP001374579">
    <property type="component" value="Unassembled WGS sequence"/>
</dbReference>
<dbReference type="InterPro" id="IPR017892">
    <property type="entry name" value="Pkinase_C"/>
</dbReference>
<dbReference type="InterPro" id="IPR035892">
    <property type="entry name" value="C2_domain_sf"/>
</dbReference>
<keyword evidence="5 16" id="KW-0808">Transferase</keyword>
<dbReference type="InterPro" id="IPR008271">
    <property type="entry name" value="Ser/Thr_kinase_AS"/>
</dbReference>
<sequence length="694" mass="78489">MPGPGFIRVKLLQADGGPASAPLTDPFLAVNIKEAIEIPGRGTQLVQKKRTLYPEWNTCFDAHLNEGRVIQMVLMERPNKSISDISIGARMLADKCPDSNATRCWLDLKPVGRIEIQIRFFREDVNDGEVSTDGMQSPLNEKPLGMGGIVRRGAMKQQKVHEVKGHKFIAKFFRQPSFCSFCTEFLWGLTRQGYQCKVCHCAVHKKCHDKILGRCPGSAKESRETMMLTERFNINVPHRFKSNNYMSPTFCDHCGSLLFGLFKQGVKCEMCGINSHRRCCNLLPNLCGVNQKMLAEALQQVKVSSGRTRPTLNRGSAAMDDSQDQEDEQSDDSDDESYQQMWDDTCKTAAVTPAPTVMRKFTPEDFNFLKVLGKGSFGKVMLAETKAGGKFFAIKALKKDVVLEDDDVECTLIERRVLALGCRHPFLTHLHSTFQSPGHLFFVMEYLNGGDLMFHIQLSGKFDFPRAQFYAAEIVCGLQFLHSNGIIYRDLKLDNVMLDKDGHIKIADFGMCKEKIFGENRATTFCGTPDYIAPEILKGLRYNASVDWWSFGVLLYEMLIGQSPFHGDDEDDLFHSILHDTPRYPHSLPREAAAMLSLLFERNPVDRLGMPGSEHGPIRSQSIFRGIDWERLEGRQIQPPFKPKIKHEADISNFDSDFTSERAQLTPTDKELLKTMNQHVFKRFSFTSAEAMDS</sequence>
<gene>
    <name evidence="25" type="ORF">V1264_020856</name>
</gene>
<accession>A0AAN9BBX5</accession>
<dbReference type="CDD" id="cd05592">
    <property type="entry name" value="STKc_nPKC_theta_like"/>
    <property type="match status" value="1"/>
</dbReference>
<organism evidence="25 26">
    <name type="scientific">Littorina saxatilis</name>
    <dbReference type="NCBI Taxonomy" id="31220"/>
    <lineage>
        <taxon>Eukaryota</taxon>
        <taxon>Metazoa</taxon>
        <taxon>Spiralia</taxon>
        <taxon>Lophotrochozoa</taxon>
        <taxon>Mollusca</taxon>
        <taxon>Gastropoda</taxon>
        <taxon>Caenogastropoda</taxon>
        <taxon>Littorinimorpha</taxon>
        <taxon>Littorinoidea</taxon>
        <taxon>Littorinidae</taxon>
        <taxon>Littorina</taxon>
    </lineage>
</organism>
<dbReference type="PROSITE" id="PS00107">
    <property type="entry name" value="PROTEIN_KINASE_ATP"/>
    <property type="match status" value="1"/>
</dbReference>
<dbReference type="InterPro" id="IPR046349">
    <property type="entry name" value="C1-like_sf"/>
</dbReference>
<dbReference type="CDD" id="cd20834">
    <property type="entry name" value="C1_nPKC_theta-like_rpt1"/>
    <property type="match status" value="1"/>
</dbReference>
<dbReference type="AlphaFoldDB" id="A0AAN9BBX5"/>
<dbReference type="SUPFAM" id="SSF57889">
    <property type="entry name" value="Cysteine-rich domain"/>
    <property type="match status" value="2"/>
</dbReference>
<evidence type="ECO:0000256" key="10">
    <source>
        <dbReference type="ARBA" id="ARBA00022777"/>
    </source>
</evidence>
<feature type="compositionally biased region" description="Polar residues" evidence="20">
    <location>
        <begin position="305"/>
        <end position="314"/>
    </location>
</feature>
<dbReference type="CDD" id="cd20837">
    <property type="entry name" value="C1_nPKC_theta-like_rpt2"/>
    <property type="match status" value="1"/>
</dbReference>
<comment type="catalytic activity">
    <reaction evidence="13 16">
        <text>L-threonyl-[protein] + ATP = O-phospho-L-threonyl-[protein] + ADP + H(+)</text>
        <dbReference type="Rhea" id="RHEA:46608"/>
        <dbReference type="Rhea" id="RHEA-COMP:11060"/>
        <dbReference type="Rhea" id="RHEA-COMP:11605"/>
        <dbReference type="ChEBI" id="CHEBI:15378"/>
        <dbReference type="ChEBI" id="CHEBI:30013"/>
        <dbReference type="ChEBI" id="CHEBI:30616"/>
        <dbReference type="ChEBI" id="CHEBI:61977"/>
        <dbReference type="ChEBI" id="CHEBI:456216"/>
        <dbReference type="EC" id="2.7.11.13"/>
    </reaction>
</comment>
<evidence type="ECO:0000256" key="20">
    <source>
        <dbReference type="SAM" id="MobiDB-lite"/>
    </source>
</evidence>
<evidence type="ECO:0000256" key="6">
    <source>
        <dbReference type="ARBA" id="ARBA00022723"/>
    </source>
</evidence>
<keyword evidence="8 16" id="KW-0547">Nucleotide-binding</keyword>
<feature type="domain" description="Protein kinase" evidence="22">
    <location>
        <begin position="366"/>
        <end position="618"/>
    </location>
</feature>
<dbReference type="SMART" id="SM00109">
    <property type="entry name" value="C1"/>
    <property type="match status" value="2"/>
</dbReference>
<dbReference type="EC" id="2.7.11.13" evidence="2 16"/>
<keyword evidence="9" id="KW-0863">Zinc-finger</keyword>
<dbReference type="InterPro" id="IPR020454">
    <property type="entry name" value="DAG/PE-bd"/>
</dbReference>
<dbReference type="Gene3D" id="1.10.510.10">
    <property type="entry name" value="Transferase(Phosphotransferase) domain 1"/>
    <property type="match status" value="1"/>
</dbReference>
<feature type="compositionally biased region" description="Acidic residues" evidence="20">
    <location>
        <begin position="321"/>
        <end position="337"/>
    </location>
</feature>
<feature type="domain" description="AGC-kinase C-terminal" evidence="24">
    <location>
        <begin position="625"/>
        <end position="694"/>
    </location>
</feature>
<evidence type="ECO:0000256" key="17">
    <source>
        <dbReference type="PIRSR" id="PIRSR000551-50"/>
    </source>
</evidence>
<dbReference type="PROSITE" id="PS50004">
    <property type="entry name" value="C2"/>
    <property type="match status" value="1"/>
</dbReference>
<dbReference type="GO" id="GO:0004697">
    <property type="term" value="F:diacylglycerol-dependent serine/threonine kinase activity"/>
    <property type="evidence" value="ECO:0007669"/>
    <property type="project" value="UniProtKB-EC"/>
</dbReference>
<evidence type="ECO:0000256" key="9">
    <source>
        <dbReference type="ARBA" id="ARBA00022771"/>
    </source>
</evidence>
<dbReference type="Gene3D" id="2.60.40.150">
    <property type="entry name" value="C2 domain"/>
    <property type="match status" value="1"/>
</dbReference>
<dbReference type="InterPro" id="IPR000719">
    <property type="entry name" value="Prot_kinase_dom"/>
</dbReference>
<evidence type="ECO:0000256" key="19">
    <source>
        <dbReference type="PROSITE-ProRule" id="PRU10141"/>
    </source>
</evidence>
<dbReference type="EMBL" id="JBAMIC010000010">
    <property type="protein sequence ID" value="KAK7102667.1"/>
    <property type="molecule type" value="Genomic_DNA"/>
</dbReference>
<keyword evidence="4" id="KW-0597">Phosphoprotein</keyword>
<evidence type="ECO:0000256" key="7">
    <source>
        <dbReference type="ARBA" id="ARBA00022737"/>
    </source>
</evidence>
<evidence type="ECO:0000256" key="4">
    <source>
        <dbReference type="ARBA" id="ARBA00022553"/>
    </source>
</evidence>
<dbReference type="InterPro" id="IPR000961">
    <property type="entry name" value="AGC-kinase_C"/>
</dbReference>
<dbReference type="PRINTS" id="PR00008">
    <property type="entry name" value="DAGPEDOMAIN"/>
</dbReference>
<dbReference type="SUPFAM" id="SSF56112">
    <property type="entry name" value="Protein kinase-like (PK-like)"/>
    <property type="match status" value="1"/>
</dbReference>
<dbReference type="Pfam" id="PF00069">
    <property type="entry name" value="Pkinase"/>
    <property type="match status" value="1"/>
</dbReference>
<protein>
    <recommendedName>
        <fullName evidence="2 16">Protein kinase C</fullName>
        <ecNumber evidence="2 16">2.7.11.13</ecNumber>
    </recommendedName>
</protein>
<dbReference type="FunFam" id="3.30.60.20:FF:000008">
    <property type="entry name" value="Protein kinase C theta"/>
    <property type="match status" value="1"/>
</dbReference>
<dbReference type="PIRSF" id="PIRSF000551">
    <property type="entry name" value="PKC_delta"/>
    <property type="match status" value="1"/>
</dbReference>
<dbReference type="Gene3D" id="3.30.200.20">
    <property type="entry name" value="Phosphorylase Kinase, domain 1"/>
    <property type="match status" value="1"/>
</dbReference>
<feature type="domain" description="Phorbol-ester/DAG-type" evidence="23">
    <location>
        <begin position="165"/>
        <end position="215"/>
    </location>
</feature>
<comment type="caution">
    <text evidence="25">The sequence shown here is derived from an EMBL/GenBank/DDBJ whole genome shotgun (WGS) entry which is preliminary data.</text>
</comment>
<evidence type="ECO:0000313" key="25">
    <source>
        <dbReference type="EMBL" id="KAK7102667.1"/>
    </source>
</evidence>
<evidence type="ECO:0000259" key="22">
    <source>
        <dbReference type="PROSITE" id="PS50011"/>
    </source>
</evidence>
<dbReference type="Pfam" id="PF00130">
    <property type="entry name" value="C1_1"/>
    <property type="match status" value="2"/>
</dbReference>
<evidence type="ECO:0000256" key="8">
    <source>
        <dbReference type="ARBA" id="ARBA00022741"/>
    </source>
</evidence>
<dbReference type="InterPro" id="IPR014376">
    <property type="entry name" value="Prot_kin_PKC_delta"/>
</dbReference>
<evidence type="ECO:0000256" key="3">
    <source>
        <dbReference type="ARBA" id="ARBA00022527"/>
    </source>
</evidence>
<evidence type="ECO:0000259" key="24">
    <source>
        <dbReference type="PROSITE" id="PS51285"/>
    </source>
</evidence>
<keyword evidence="12 16" id="KW-0067">ATP-binding</keyword>
<dbReference type="Pfam" id="PF00433">
    <property type="entry name" value="Pkinase_C"/>
    <property type="match status" value="1"/>
</dbReference>
<comment type="catalytic activity">
    <reaction evidence="14">
        <text>L-seryl-[protein] + ATP = O-phospho-L-seryl-[protein] + ADP + H(+)</text>
        <dbReference type="Rhea" id="RHEA:17989"/>
        <dbReference type="Rhea" id="RHEA-COMP:9863"/>
        <dbReference type="Rhea" id="RHEA-COMP:11604"/>
        <dbReference type="ChEBI" id="CHEBI:15378"/>
        <dbReference type="ChEBI" id="CHEBI:29999"/>
        <dbReference type="ChEBI" id="CHEBI:30616"/>
        <dbReference type="ChEBI" id="CHEBI:83421"/>
        <dbReference type="ChEBI" id="CHEBI:456216"/>
        <dbReference type="EC" id="2.7.11.13"/>
    </reaction>
</comment>
<evidence type="ECO:0000256" key="16">
    <source>
        <dbReference type="PIRNR" id="PIRNR000551"/>
    </source>
</evidence>
<keyword evidence="26" id="KW-1185">Reference proteome</keyword>
<feature type="binding site" evidence="18">
    <location>
        <begin position="372"/>
        <end position="380"/>
    </location>
    <ligand>
        <name>ATP</name>
        <dbReference type="ChEBI" id="CHEBI:30616"/>
    </ligand>
</feature>
<comment type="similarity">
    <text evidence="1 16">Belongs to the protein kinase superfamily. AGC Ser/Thr protein kinase family. PKC subfamily.</text>
</comment>